<reference evidence="2" key="1">
    <citation type="journal article" date="2023" name="bioRxiv">
        <title>Improved chromosome-level genome assembly for marigold (Tagetes erecta).</title>
        <authorList>
            <person name="Jiang F."/>
            <person name="Yuan L."/>
            <person name="Wang S."/>
            <person name="Wang H."/>
            <person name="Xu D."/>
            <person name="Wang A."/>
            <person name="Fan W."/>
        </authorList>
    </citation>
    <scope>NUCLEOTIDE SEQUENCE</scope>
    <source>
        <strain evidence="2">WSJ</strain>
        <tissue evidence="2">Leaf</tissue>
    </source>
</reference>
<dbReference type="Proteomes" id="UP001229421">
    <property type="component" value="Unassembled WGS sequence"/>
</dbReference>
<gene>
    <name evidence="2" type="ORF">QVD17_00886</name>
</gene>
<accession>A0AAD8L9M3</accession>
<evidence type="ECO:0000313" key="2">
    <source>
        <dbReference type="EMBL" id="KAK1435126.1"/>
    </source>
</evidence>
<comment type="caution">
    <text evidence="2">The sequence shown here is derived from an EMBL/GenBank/DDBJ whole genome shotgun (WGS) entry which is preliminary data.</text>
</comment>
<organism evidence="2 3">
    <name type="scientific">Tagetes erecta</name>
    <name type="common">African marigold</name>
    <dbReference type="NCBI Taxonomy" id="13708"/>
    <lineage>
        <taxon>Eukaryota</taxon>
        <taxon>Viridiplantae</taxon>
        <taxon>Streptophyta</taxon>
        <taxon>Embryophyta</taxon>
        <taxon>Tracheophyta</taxon>
        <taxon>Spermatophyta</taxon>
        <taxon>Magnoliopsida</taxon>
        <taxon>eudicotyledons</taxon>
        <taxon>Gunneridae</taxon>
        <taxon>Pentapetalae</taxon>
        <taxon>asterids</taxon>
        <taxon>campanulids</taxon>
        <taxon>Asterales</taxon>
        <taxon>Asteraceae</taxon>
        <taxon>Asteroideae</taxon>
        <taxon>Heliantheae alliance</taxon>
        <taxon>Tageteae</taxon>
        <taxon>Tagetes</taxon>
    </lineage>
</organism>
<dbReference type="InterPro" id="IPR003676">
    <property type="entry name" value="SAUR_fam"/>
</dbReference>
<dbReference type="GO" id="GO:0009733">
    <property type="term" value="P:response to auxin"/>
    <property type="evidence" value="ECO:0007669"/>
    <property type="project" value="InterPro"/>
</dbReference>
<comment type="similarity">
    <text evidence="1">Belongs to the ARG7 family.</text>
</comment>
<name>A0AAD8L9M3_TARER</name>
<protein>
    <submittedName>
        <fullName evidence="2">Uncharacterized protein</fullName>
    </submittedName>
</protein>
<evidence type="ECO:0000313" key="3">
    <source>
        <dbReference type="Proteomes" id="UP001229421"/>
    </source>
</evidence>
<dbReference type="Pfam" id="PF02519">
    <property type="entry name" value="Auxin_inducible"/>
    <property type="match status" value="1"/>
</dbReference>
<dbReference type="PANTHER" id="PTHR31374">
    <property type="entry name" value="AUXIN-INDUCED PROTEIN-LIKE-RELATED"/>
    <property type="match status" value="1"/>
</dbReference>
<evidence type="ECO:0000256" key="1">
    <source>
        <dbReference type="ARBA" id="ARBA00006974"/>
    </source>
</evidence>
<dbReference type="EMBL" id="JAUHHV010000001">
    <property type="protein sequence ID" value="KAK1435126.1"/>
    <property type="molecule type" value="Genomic_DNA"/>
</dbReference>
<proteinExistence type="inferred from homology"/>
<keyword evidence="3" id="KW-1185">Reference proteome</keyword>
<dbReference type="AlphaFoldDB" id="A0AAD8L9M3"/>
<dbReference type="PANTHER" id="PTHR31374:SF16">
    <property type="entry name" value="AUXIN-RESPONSIVE FAMILY PROTEIN"/>
    <property type="match status" value="1"/>
</dbReference>
<sequence>MGKLKTHSLLLKLKVVAEKLQKILLHPKNHGPRSARFGSSQETIRKDVKEGYFAIIAADDDEERRFVVPLVYLNRPSFQRLLEKAADEYGFNHDGALMVPCRPSELEWMLVNGESEDLYWSSCKAMIESYRVLFSLSWFA</sequence>